<organism evidence="1 2">
    <name type="scientific">Rhizophagus irregularis</name>
    <dbReference type="NCBI Taxonomy" id="588596"/>
    <lineage>
        <taxon>Eukaryota</taxon>
        <taxon>Fungi</taxon>
        <taxon>Fungi incertae sedis</taxon>
        <taxon>Mucoromycota</taxon>
        <taxon>Glomeromycotina</taxon>
        <taxon>Glomeromycetes</taxon>
        <taxon>Glomerales</taxon>
        <taxon>Glomeraceae</taxon>
        <taxon>Rhizophagus</taxon>
    </lineage>
</organism>
<evidence type="ECO:0000313" key="2">
    <source>
        <dbReference type="Proteomes" id="UP000234323"/>
    </source>
</evidence>
<reference evidence="1 2" key="1">
    <citation type="submission" date="2015-10" db="EMBL/GenBank/DDBJ databases">
        <title>Genome analyses suggest a sexual origin of heterokaryosis in a supposedly ancient asexual fungus.</title>
        <authorList>
            <person name="Ropars J."/>
            <person name="Sedzielewska K."/>
            <person name="Noel J."/>
            <person name="Charron P."/>
            <person name="Farinelli L."/>
            <person name="Marton T."/>
            <person name="Kruger M."/>
            <person name="Pelin A."/>
            <person name="Brachmann A."/>
            <person name="Corradi N."/>
        </authorList>
    </citation>
    <scope>NUCLEOTIDE SEQUENCE [LARGE SCALE GENOMIC DNA]</scope>
    <source>
        <strain evidence="1 2">A4</strain>
    </source>
</reference>
<dbReference type="VEuPathDB" id="FungiDB:RhiirA1_391552"/>
<protein>
    <submittedName>
        <fullName evidence="1">Uncharacterized protein</fullName>
    </submittedName>
</protein>
<accession>A0A2I1HW45</accession>
<keyword evidence="2" id="KW-1185">Reference proteome</keyword>
<proteinExistence type="predicted"/>
<gene>
    <name evidence="1" type="ORF">RhiirA4_491017</name>
</gene>
<comment type="caution">
    <text evidence="1">The sequence shown here is derived from an EMBL/GenBank/DDBJ whole genome shotgun (WGS) entry which is preliminary data.</text>
</comment>
<sequence length="152" mass="17326">MASTDNNFSLEDFGLFLKNLDEGVFAPLFEQTLQVLQSTSATGVYQTATDFEPAIYKRLEATQTTYADEFYKIGVSKPDFNTFLFFAIMFKDAYTCLLYESAKKYMGKKKGKSRKEQTITDVPNRNQGIPDFTPMDMEIIEEPKHQSPVVPL</sequence>
<name>A0A2I1HW45_9GLOM</name>
<dbReference type="Proteomes" id="UP000234323">
    <property type="component" value="Unassembled WGS sequence"/>
</dbReference>
<dbReference type="AlphaFoldDB" id="A0A2I1HW45"/>
<evidence type="ECO:0000313" key="1">
    <source>
        <dbReference type="EMBL" id="PKY63112.1"/>
    </source>
</evidence>
<dbReference type="EMBL" id="LLXI01009026">
    <property type="protein sequence ID" value="PKY63112.1"/>
    <property type="molecule type" value="Genomic_DNA"/>
</dbReference>